<dbReference type="InterPro" id="IPR038109">
    <property type="entry name" value="DNA_bind_recomb_sf"/>
</dbReference>
<feature type="domain" description="Resolvase/invertase-type recombinase catalytic" evidence="2">
    <location>
        <begin position="10"/>
        <end position="158"/>
    </location>
</feature>
<feature type="coiled-coil region" evidence="1">
    <location>
        <begin position="406"/>
        <end position="475"/>
    </location>
</feature>
<gene>
    <name evidence="4" type="ORF">IAC10_02060</name>
</gene>
<protein>
    <submittedName>
        <fullName evidence="4">Recombinase family protein</fullName>
    </submittedName>
</protein>
<dbReference type="SUPFAM" id="SSF53041">
    <property type="entry name" value="Resolvase-like"/>
    <property type="match status" value="1"/>
</dbReference>
<dbReference type="EMBL" id="DVIU01000042">
    <property type="protein sequence ID" value="HIS35403.1"/>
    <property type="molecule type" value="Genomic_DNA"/>
</dbReference>
<dbReference type="Pfam" id="PF07508">
    <property type="entry name" value="Recombinase"/>
    <property type="match status" value="1"/>
</dbReference>
<dbReference type="SMART" id="SM00857">
    <property type="entry name" value="Resolvase"/>
    <property type="match status" value="1"/>
</dbReference>
<sequence>MKQKQQYNKITALYCRLSRDDEFNGDSVSIQTQKAMLKHYADENGFGNCQYFIDDGYSGTNYNRPDFQRLLSEIEAGKVGTVIVKDLSRLGREYLQTGYYTEVLFPKHNVRFIAVNDGIDSDNGENEFAPFKNIINEWYAKDISKKVRSAYRTKALKGEYTGRRAPYGYMKSPEDKHKLIPDEHAPIVQRMYRMALEGKTCTEIAYTLKQEHIPTPGAYTRDKNGVLQKTEGIQFPYDWIKRGVQVILQNPVYMGDMVSQRRTSKSFKDKRVIVRPESEWITVPNTHEPLVSREDFETVQKRISVKKHFNEANPDNIFKGLLVCGECGKTIVYKKEHSVNHTPKYKCNRYVRHGRGSCTPHSINADDLKAIVLEDINRHIALSSNDRSLYIERFINRSDSQIHDEKTSYQKEMQKTKQRLDELNIILQNLYEDKVFKRISEERYFAMSANIEKEEAQLKERYNELQIKLTHYTKQSKSVQEFADLLEQYTTITELDAVLLNTLIEKIVIHEQIDEDGNKVMPIEIYYRFIGNVGIGS</sequence>
<dbReference type="Proteomes" id="UP000823928">
    <property type="component" value="Unassembled WGS sequence"/>
</dbReference>
<dbReference type="InterPro" id="IPR011109">
    <property type="entry name" value="DNA_bind_recombinase_dom"/>
</dbReference>
<dbReference type="Pfam" id="PF13408">
    <property type="entry name" value="Zn_ribbon_recom"/>
    <property type="match status" value="1"/>
</dbReference>
<organism evidence="4 5">
    <name type="scientific">Candidatus Scatousia excrementigallinarum</name>
    <dbReference type="NCBI Taxonomy" id="2840935"/>
    <lineage>
        <taxon>Bacteria</taxon>
        <taxon>Candidatus Scatousia</taxon>
    </lineage>
</organism>
<proteinExistence type="predicted"/>
<evidence type="ECO:0000259" key="3">
    <source>
        <dbReference type="PROSITE" id="PS51737"/>
    </source>
</evidence>
<reference evidence="4" key="2">
    <citation type="journal article" date="2021" name="PeerJ">
        <title>Extensive microbial diversity within the chicken gut microbiome revealed by metagenomics and culture.</title>
        <authorList>
            <person name="Gilroy R."/>
            <person name="Ravi A."/>
            <person name="Getino M."/>
            <person name="Pursley I."/>
            <person name="Horton D.L."/>
            <person name="Alikhan N.F."/>
            <person name="Baker D."/>
            <person name="Gharbi K."/>
            <person name="Hall N."/>
            <person name="Watson M."/>
            <person name="Adriaenssens E.M."/>
            <person name="Foster-Nyarko E."/>
            <person name="Jarju S."/>
            <person name="Secka A."/>
            <person name="Antonio M."/>
            <person name="Oren A."/>
            <person name="Chaudhuri R.R."/>
            <person name="La Ragione R."/>
            <person name="Hildebrand F."/>
            <person name="Pallen M.J."/>
        </authorList>
    </citation>
    <scope>NUCLEOTIDE SEQUENCE</scope>
    <source>
        <strain evidence="4">6276</strain>
    </source>
</reference>
<reference evidence="4" key="1">
    <citation type="submission" date="2020-10" db="EMBL/GenBank/DDBJ databases">
        <authorList>
            <person name="Gilroy R."/>
        </authorList>
    </citation>
    <scope>NUCLEOTIDE SEQUENCE</scope>
    <source>
        <strain evidence="4">6276</strain>
    </source>
</reference>
<keyword evidence="1" id="KW-0175">Coiled coil</keyword>
<dbReference type="PANTHER" id="PTHR30461">
    <property type="entry name" value="DNA-INVERTASE FROM LAMBDOID PROPHAGE"/>
    <property type="match status" value="1"/>
</dbReference>
<evidence type="ECO:0000313" key="4">
    <source>
        <dbReference type="EMBL" id="HIS35403.1"/>
    </source>
</evidence>
<dbReference type="Gene3D" id="3.40.50.1390">
    <property type="entry name" value="Resolvase, N-terminal catalytic domain"/>
    <property type="match status" value="1"/>
</dbReference>
<evidence type="ECO:0000256" key="1">
    <source>
        <dbReference type="SAM" id="Coils"/>
    </source>
</evidence>
<dbReference type="InterPro" id="IPR025827">
    <property type="entry name" value="Zn_ribbon_recom_dom"/>
</dbReference>
<dbReference type="AlphaFoldDB" id="A0A9D1JM12"/>
<dbReference type="InterPro" id="IPR036162">
    <property type="entry name" value="Resolvase-like_N_sf"/>
</dbReference>
<feature type="domain" description="Recombinase" evidence="3">
    <location>
        <begin position="166"/>
        <end position="309"/>
    </location>
</feature>
<evidence type="ECO:0000313" key="5">
    <source>
        <dbReference type="Proteomes" id="UP000823928"/>
    </source>
</evidence>
<dbReference type="PANTHER" id="PTHR30461:SF23">
    <property type="entry name" value="DNA RECOMBINASE-RELATED"/>
    <property type="match status" value="1"/>
</dbReference>
<evidence type="ECO:0000259" key="2">
    <source>
        <dbReference type="PROSITE" id="PS51736"/>
    </source>
</evidence>
<dbReference type="CDD" id="cd03770">
    <property type="entry name" value="SR_TndX_transposase"/>
    <property type="match status" value="1"/>
</dbReference>
<dbReference type="InterPro" id="IPR025378">
    <property type="entry name" value="DUF4368"/>
</dbReference>
<dbReference type="Pfam" id="PF14287">
    <property type="entry name" value="DUF4368"/>
    <property type="match status" value="1"/>
</dbReference>
<dbReference type="PROSITE" id="PS51737">
    <property type="entry name" value="RECOMBINASE_DNA_BIND"/>
    <property type="match status" value="1"/>
</dbReference>
<accession>A0A9D1JM12</accession>
<comment type="caution">
    <text evidence="4">The sequence shown here is derived from an EMBL/GenBank/DDBJ whole genome shotgun (WGS) entry which is preliminary data.</text>
</comment>
<dbReference type="PROSITE" id="PS51736">
    <property type="entry name" value="RECOMBINASES_3"/>
    <property type="match status" value="1"/>
</dbReference>
<dbReference type="Gene3D" id="3.90.1750.20">
    <property type="entry name" value="Putative Large Serine Recombinase, Chain B, Domain 2"/>
    <property type="match status" value="1"/>
</dbReference>
<dbReference type="GO" id="GO:0000150">
    <property type="term" value="F:DNA strand exchange activity"/>
    <property type="evidence" value="ECO:0007669"/>
    <property type="project" value="InterPro"/>
</dbReference>
<name>A0A9D1JM12_9BACT</name>
<dbReference type="InterPro" id="IPR050639">
    <property type="entry name" value="SSR_resolvase"/>
</dbReference>
<dbReference type="GO" id="GO:0003677">
    <property type="term" value="F:DNA binding"/>
    <property type="evidence" value="ECO:0007669"/>
    <property type="project" value="InterPro"/>
</dbReference>
<dbReference type="InterPro" id="IPR006119">
    <property type="entry name" value="Resolv_N"/>
</dbReference>
<dbReference type="Pfam" id="PF00239">
    <property type="entry name" value="Resolvase"/>
    <property type="match status" value="1"/>
</dbReference>